<dbReference type="STRING" id="398580.Dshi_0093"/>
<dbReference type="EMBL" id="CP000830">
    <property type="protein sequence ID" value="ABV91842.1"/>
    <property type="molecule type" value="Genomic_DNA"/>
</dbReference>
<evidence type="ECO:0000313" key="2">
    <source>
        <dbReference type="Proteomes" id="UP000006833"/>
    </source>
</evidence>
<sequence>MANTKDALLAIALADLQAAQAKTDAAQIAQKRALNSLSKVLHSHELDAATPRGNAHLANHRTGVPAKIDSDPELEAFLMDRIHNTGFVQLAAEVAEHFPPERRVGKSAINTWWNRKLRPDLV</sequence>
<accession>A8LKJ9</accession>
<dbReference type="KEGG" id="dsh:Dshi_0093"/>
<keyword evidence="2" id="KW-1185">Reference proteome</keyword>
<dbReference type="eggNOG" id="ENOG5033HIW">
    <property type="taxonomic scope" value="Bacteria"/>
</dbReference>
<gene>
    <name evidence="1" type="ordered locus">Dshi_0093</name>
</gene>
<proteinExistence type="predicted"/>
<dbReference type="OrthoDB" id="7866589at2"/>
<name>A8LKJ9_DINSH</name>
<dbReference type="AlphaFoldDB" id="A8LKJ9"/>
<dbReference type="HOGENOM" id="CLU_2045935_0_0_5"/>
<organism evidence="1 2">
    <name type="scientific">Dinoroseobacter shibae (strain DSM 16493 / NCIMB 14021 / DFL 12)</name>
    <dbReference type="NCBI Taxonomy" id="398580"/>
    <lineage>
        <taxon>Bacteria</taxon>
        <taxon>Pseudomonadati</taxon>
        <taxon>Pseudomonadota</taxon>
        <taxon>Alphaproteobacteria</taxon>
        <taxon>Rhodobacterales</taxon>
        <taxon>Roseobacteraceae</taxon>
        <taxon>Dinoroseobacter</taxon>
    </lineage>
</organism>
<protein>
    <submittedName>
        <fullName evidence="1">Uncharacterized protein</fullName>
    </submittedName>
</protein>
<evidence type="ECO:0000313" key="1">
    <source>
        <dbReference type="EMBL" id="ABV91842.1"/>
    </source>
</evidence>
<dbReference type="Proteomes" id="UP000006833">
    <property type="component" value="Chromosome"/>
</dbReference>
<dbReference type="RefSeq" id="WP_012176775.1">
    <property type="nucleotide sequence ID" value="NC_009952.1"/>
</dbReference>
<reference evidence="2" key="1">
    <citation type="journal article" date="2010" name="ISME J.">
        <title>The complete genome sequence of the algal symbiont Dinoroseobacter shibae: a hitchhiker's guide to life in the sea.</title>
        <authorList>
            <person name="Wagner-Dobler I."/>
            <person name="Ballhausen B."/>
            <person name="Berger M."/>
            <person name="Brinkhoff T."/>
            <person name="Buchholz I."/>
            <person name="Bunk B."/>
            <person name="Cypionka H."/>
            <person name="Daniel R."/>
            <person name="Drepper T."/>
            <person name="Gerdts G."/>
            <person name="Hahnke S."/>
            <person name="Han C."/>
            <person name="Jahn D."/>
            <person name="Kalhoefer D."/>
            <person name="Kiss H."/>
            <person name="Klenk H.P."/>
            <person name="Kyrpides N."/>
            <person name="Liebl W."/>
            <person name="Liesegang H."/>
            <person name="Meincke L."/>
            <person name="Pati A."/>
            <person name="Petersen J."/>
            <person name="Piekarski T."/>
            <person name="Pommerenke C."/>
            <person name="Pradella S."/>
            <person name="Pukall R."/>
            <person name="Rabus R."/>
            <person name="Stackebrandt E."/>
            <person name="Thole S."/>
            <person name="Thompson L."/>
            <person name="Tielen P."/>
            <person name="Tomasch J."/>
            <person name="von Jan M."/>
            <person name="Wanphrut N."/>
            <person name="Wichels A."/>
            <person name="Zech H."/>
            <person name="Simon M."/>
        </authorList>
    </citation>
    <scope>NUCLEOTIDE SEQUENCE [LARGE SCALE GENOMIC DNA]</scope>
    <source>
        <strain evidence="2">DSM 16493 / NCIMB 14021 / DFL 12</strain>
    </source>
</reference>